<evidence type="ECO:0000259" key="1">
    <source>
        <dbReference type="Pfam" id="PF23302"/>
    </source>
</evidence>
<dbReference type="AlphaFoldDB" id="T1H2R7"/>
<dbReference type="InterPro" id="IPR056453">
    <property type="entry name" value="HTH_DNAJC9"/>
</dbReference>
<name>T1H2R7_MEGSC</name>
<dbReference type="Pfam" id="PF23302">
    <property type="entry name" value="HTH_DNAJC9"/>
    <property type="match status" value="1"/>
</dbReference>
<feature type="domain" description="DNAJC9 HTH" evidence="1">
    <location>
        <begin position="41"/>
        <end position="82"/>
    </location>
</feature>
<organism evidence="2 3">
    <name type="scientific">Megaselia scalaris</name>
    <name type="common">Humpbacked fly</name>
    <name type="synonym">Phora scalaris</name>
    <dbReference type="NCBI Taxonomy" id="36166"/>
    <lineage>
        <taxon>Eukaryota</taxon>
        <taxon>Metazoa</taxon>
        <taxon>Ecdysozoa</taxon>
        <taxon>Arthropoda</taxon>
        <taxon>Hexapoda</taxon>
        <taxon>Insecta</taxon>
        <taxon>Pterygota</taxon>
        <taxon>Neoptera</taxon>
        <taxon>Endopterygota</taxon>
        <taxon>Diptera</taxon>
        <taxon>Brachycera</taxon>
        <taxon>Muscomorpha</taxon>
        <taxon>Platypezoidea</taxon>
        <taxon>Phoridae</taxon>
        <taxon>Megaseliini</taxon>
        <taxon>Megaselia</taxon>
    </lineage>
</organism>
<protein>
    <recommendedName>
        <fullName evidence="1">DNAJC9 HTH domain-containing protein</fullName>
    </recommendedName>
</protein>
<proteinExistence type="predicted"/>
<accession>T1H2R7</accession>
<reference evidence="2" key="2">
    <citation type="submission" date="2015-06" db="UniProtKB">
        <authorList>
            <consortium name="EnsemblMetazoa"/>
        </authorList>
    </citation>
    <scope>IDENTIFICATION</scope>
</reference>
<dbReference type="Proteomes" id="UP000015102">
    <property type="component" value="Unassembled WGS sequence"/>
</dbReference>
<reference evidence="3" key="1">
    <citation type="submission" date="2013-02" db="EMBL/GenBank/DDBJ databases">
        <authorList>
            <person name="Hughes D."/>
        </authorList>
    </citation>
    <scope>NUCLEOTIDE SEQUENCE</scope>
    <source>
        <strain>Durham</strain>
        <strain evidence="3">NC isolate 2 -- Noor lab</strain>
    </source>
</reference>
<keyword evidence="3" id="KW-1185">Reference proteome</keyword>
<evidence type="ECO:0000313" key="2">
    <source>
        <dbReference type="EnsemblMetazoa" id="MESCA010521-PA"/>
    </source>
</evidence>
<dbReference type="EMBL" id="CAQQ02387771">
    <property type="status" value="NOT_ANNOTATED_CDS"/>
    <property type="molecule type" value="Genomic_DNA"/>
</dbReference>
<dbReference type="HOGENOM" id="CLU_2545188_0_0_1"/>
<sequence length="83" mass="9742">MTFAHLWKPPIYSQKHIHDLCCSIDTVPFTLRDIQQYKAKYVGSNTERADIKAAYLKHKGCLIHMSADILFMDKYSEPRSRRL</sequence>
<dbReference type="EnsemblMetazoa" id="MESCA010521-RA">
    <property type="protein sequence ID" value="MESCA010521-PA"/>
    <property type="gene ID" value="MESCA010521"/>
</dbReference>
<evidence type="ECO:0000313" key="3">
    <source>
        <dbReference type="Proteomes" id="UP000015102"/>
    </source>
</evidence>